<dbReference type="Proteomes" id="UP000004597">
    <property type="component" value="Unassembled WGS sequence"/>
</dbReference>
<dbReference type="PATRIC" id="fig|857291.3.peg.1364"/>
<name>G6AH16_9BACT</name>
<dbReference type="AlphaFoldDB" id="G6AH16"/>
<protein>
    <recommendedName>
        <fullName evidence="2">Serine aminopeptidase S33 domain-containing protein</fullName>
    </recommendedName>
</protein>
<accession>G6AH16</accession>
<dbReference type="Gene3D" id="3.40.50.1820">
    <property type="entry name" value="alpha/beta hydrolase"/>
    <property type="match status" value="1"/>
</dbReference>
<evidence type="ECO:0000313" key="4">
    <source>
        <dbReference type="Proteomes" id="UP000004597"/>
    </source>
</evidence>
<dbReference type="HOGENOM" id="CLU_048353_1_1_10"/>
<feature type="domain" description="Serine aminopeptidase S33" evidence="2">
    <location>
        <begin position="98"/>
        <end position="210"/>
    </location>
</feature>
<reference evidence="3 4" key="1">
    <citation type="submission" date="2011-10" db="EMBL/GenBank/DDBJ databases">
        <title>The Genome Sequence of Prevotella histicola F0411.</title>
        <authorList>
            <consortium name="The Broad Institute Genome Sequencing Platform"/>
            <person name="Earl A."/>
            <person name="Ward D."/>
            <person name="Feldgarden M."/>
            <person name="Gevers D."/>
            <person name="Izard J."/>
            <person name="Ganesan A."/>
            <person name="Blanton J.M."/>
            <person name="Baranova O.V."/>
            <person name="Tanner A.C."/>
            <person name="Mathney J.M.J."/>
            <person name="Dewhirst F.E."/>
            <person name="Young S.K."/>
            <person name="Zeng Q."/>
            <person name="Gargeya S."/>
            <person name="Fitzgerald M."/>
            <person name="Haas B."/>
            <person name="Abouelleil A."/>
            <person name="Alvarado L."/>
            <person name="Arachchi H.M."/>
            <person name="Berlin A."/>
            <person name="Brown A."/>
            <person name="Chapman S.B."/>
            <person name="Chen Z."/>
            <person name="Dunbar C."/>
            <person name="Freedman E."/>
            <person name="Gearin G."/>
            <person name="Gellesch M."/>
            <person name="Goldberg J."/>
            <person name="Griggs A."/>
            <person name="Gujja S."/>
            <person name="Heiman D."/>
            <person name="Howarth C."/>
            <person name="Larson L."/>
            <person name="Lui A."/>
            <person name="MacDonald P.J.P."/>
            <person name="Montmayeur A."/>
            <person name="Murphy C."/>
            <person name="Neiman D."/>
            <person name="Pearson M."/>
            <person name="Priest M."/>
            <person name="Roberts A."/>
            <person name="Saif S."/>
            <person name="Shea T."/>
            <person name="Shenoy N."/>
            <person name="Sisk P."/>
            <person name="Stolte C."/>
            <person name="Sykes S."/>
            <person name="Wortman J."/>
            <person name="Nusbaum C."/>
            <person name="Birren B."/>
        </authorList>
    </citation>
    <scope>NUCLEOTIDE SEQUENCE [LARGE SCALE GENOMIC DNA]</scope>
    <source>
        <strain evidence="3 4">F0411</strain>
    </source>
</reference>
<gene>
    <name evidence="3" type="ORF">HMPREF9138_01362</name>
</gene>
<dbReference type="PANTHER" id="PTHR43265">
    <property type="entry name" value="ESTERASE ESTD"/>
    <property type="match status" value="1"/>
</dbReference>
<evidence type="ECO:0000256" key="1">
    <source>
        <dbReference type="SAM" id="SignalP"/>
    </source>
</evidence>
<dbReference type="EMBL" id="AFXP01000010">
    <property type="protein sequence ID" value="EHG16200.1"/>
    <property type="molecule type" value="Genomic_DNA"/>
</dbReference>
<dbReference type="InterPro" id="IPR029058">
    <property type="entry name" value="AB_hydrolase_fold"/>
</dbReference>
<feature type="chain" id="PRO_5003485032" description="Serine aminopeptidase S33 domain-containing protein" evidence="1">
    <location>
        <begin position="23"/>
        <end position="324"/>
    </location>
</feature>
<comment type="caution">
    <text evidence="3">The sequence shown here is derived from an EMBL/GenBank/DDBJ whole genome shotgun (WGS) entry which is preliminary data.</text>
</comment>
<organism evidence="3 4">
    <name type="scientific">Prevotella histicola F0411</name>
    <dbReference type="NCBI Taxonomy" id="857291"/>
    <lineage>
        <taxon>Bacteria</taxon>
        <taxon>Pseudomonadati</taxon>
        <taxon>Bacteroidota</taxon>
        <taxon>Bacteroidia</taxon>
        <taxon>Bacteroidales</taxon>
        <taxon>Prevotellaceae</taxon>
        <taxon>Prevotella</taxon>
    </lineage>
</organism>
<dbReference type="Pfam" id="PF12146">
    <property type="entry name" value="Hydrolase_4"/>
    <property type="match status" value="1"/>
</dbReference>
<dbReference type="SUPFAM" id="SSF53474">
    <property type="entry name" value="alpha/beta-Hydrolases"/>
    <property type="match status" value="1"/>
</dbReference>
<evidence type="ECO:0000259" key="2">
    <source>
        <dbReference type="Pfam" id="PF12146"/>
    </source>
</evidence>
<evidence type="ECO:0000313" key="3">
    <source>
        <dbReference type="EMBL" id="EHG16200.1"/>
    </source>
</evidence>
<dbReference type="InterPro" id="IPR053145">
    <property type="entry name" value="AB_hydrolase_Est10"/>
</dbReference>
<dbReference type="RefSeq" id="WP_008823273.1">
    <property type="nucleotide sequence ID" value="NZ_JH376763.1"/>
</dbReference>
<dbReference type="InterPro" id="IPR022742">
    <property type="entry name" value="Hydrolase_4"/>
</dbReference>
<proteinExistence type="predicted"/>
<keyword evidence="1" id="KW-0732">Signal</keyword>
<dbReference type="PANTHER" id="PTHR43265:SF1">
    <property type="entry name" value="ESTERASE ESTD"/>
    <property type="match status" value="1"/>
</dbReference>
<keyword evidence="4" id="KW-1185">Reference proteome</keyword>
<sequence length="324" mass="35326">MNKSKSWILLMFCFLLTVSASGQTRKPVRKSVTRTARVAKPVKKVTPTSKKTTATTVVPVLEKAVWTGKTEVTIPGSVGKLAATLQVPEMKQGTKVPLVIIMHGLGSDKDNMLFTALADSLQESGIASLRFDFNSHGKSEGNIIDMDFNNLQADAEKVLNYARKLDFVSNISLAGHSMGGVIASMLAGREGTNKIKSVVLFAPAVVIQDDAQRGEFSGFKFDPNNIPATFEVMGHTMGGKWLKTAQTLNILETAKGYQGKLYVIHGTEDQFEPYVTSSLYLRDNPNGKIVLLKGFDHYFSQDVLLPVSVATKLFKEVLLGHSSK</sequence>
<feature type="signal peptide" evidence="1">
    <location>
        <begin position="1"/>
        <end position="22"/>
    </location>
</feature>
<dbReference type="GO" id="GO:0052689">
    <property type="term" value="F:carboxylic ester hydrolase activity"/>
    <property type="evidence" value="ECO:0007669"/>
    <property type="project" value="TreeGrafter"/>
</dbReference>
<dbReference type="GeneID" id="66732248"/>